<evidence type="ECO:0000313" key="4">
    <source>
        <dbReference type="EnsemblFungi" id="PTTG_12571-t43_1-p1"/>
    </source>
</evidence>
<protein>
    <submittedName>
        <fullName evidence="3 4">Uncharacterized protein</fullName>
    </submittedName>
</protein>
<dbReference type="VEuPathDB" id="FungiDB:PTTG_12571"/>
<organism evidence="3">
    <name type="scientific">Puccinia triticina (isolate 1-1 / race 1 (BBBD))</name>
    <name type="common">Brown leaf rust fungus</name>
    <dbReference type="NCBI Taxonomy" id="630390"/>
    <lineage>
        <taxon>Eukaryota</taxon>
        <taxon>Fungi</taxon>
        <taxon>Dikarya</taxon>
        <taxon>Basidiomycota</taxon>
        <taxon>Pucciniomycotina</taxon>
        <taxon>Pucciniomycetes</taxon>
        <taxon>Pucciniales</taxon>
        <taxon>Pucciniaceae</taxon>
        <taxon>Puccinia</taxon>
    </lineage>
</organism>
<feature type="transmembrane region" description="Helical" evidence="2">
    <location>
        <begin position="457"/>
        <end position="477"/>
    </location>
</feature>
<evidence type="ECO:0000313" key="3">
    <source>
        <dbReference type="EMBL" id="OAV93183.1"/>
    </source>
</evidence>
<feature type="transmembrane region" description="Helical" evidence="2">
    <location>
        <begin position="85"/>
        <end position="106"/>
    </location>
</feature>
<feature type="transmembrane region" description="Helical" evidence="2">
    <location>
        <begin position="414"/>
        <end position="437"/>
    </location>
</feature>
<sequence length="490" mass="54393">MAENIPAWTVRPTEWAVLRDQIASTSKPTLSDSIRQSSFILIALCSVSIFVHFCSLLLRLRNKPSSSRRIIGSTILGYHQPDLTLILPIIFLINAILNVASLSSLLSDATRLQFKGYTMAIQQFNYSILLSAGILLTWALVCGLPPLRIGMYGAPRSRWGQPSIPSIQSKRTLKPSRLHSIVYSSLVIVFLVPLPCIILSMKAIEDINNLDAQLLLTVNRVLESGDQPAVNVVTDALQTISKLDQSSNFLFTHIRMLSAIHLFLTFVIIACCLWVSLTIIRQVVKEVHPQQPSTISRDDDQTDTLTDQNDCYKIHQLNHVTEPKPVLIANHNGNISGGQPSIEITNHDKDCDLESFGDKSTIQNKQSAYANRTDSFASENYLVPTVDGDHNQGPGSEAEQSKRSSNYVKKLKSILLLIGTCGSGFMVLNFCIMANSFKYPDNISIGDLLILKLEWSTWLWNGSISPLIGFANCFILLSKGRSVKQLPTWL</sequence>
<dbReference type="Proteomes" id="UP000005240">
    <property type="component" value="Unassembled WGS sequence"/>
</dbReference>
<proteinExistence type="predicted"/>
<gene>
    <name evidence="3" type="ORF">PTTG_12571</name>
</gene>
<reference evidence="3" key="1">
    <citation type="submission" date="2009-11" db="EMBL/GenBank/DDBJ databases">
        <authorList>
            <consortium name="The Broad Institute Genome Sequencing Platform"/>
            <person name="Ward D."/>
            <person name="Feldgarden M."/>
            <person name="Earl A."/>
            <person name="Young S.K."/>
            <person name="Zeng Q."/>
            <person name="Koehrsen M."/>
            <person name="Alvarado L."/>
            <person name="Berlin A."/>
            <person name="Bochicchio J."/>
            <person name="Borenstein D."/>
            <person name="Chapman S.B."/>
            <person name="Chen Z."/>
            <person name="Engels R."/>
            <person name="Freedman E."/>
            <person name="Gellesch M."/>
            <person name="Goldberg J."/>
            <person name="Griggs A."/>
            <person name="Gujja S."/>
            <person name="Heilman E."/>
            <person name="Heiman D."/>
            <person name="Hepburn T."/>
            <person name="Howarth C."/>
            <person name="Jen D."/>
            <person name="Larson L."/>
            <person name="Lewis B."/>
            <person name="Mehta T."/>
            <person name="Park D."/>
            <person name="Pearson M."/>
            <person name="Roberts A."/>
            <person name="Saif S."/>
            <person name="Shea T."/>
            <person name="Shenoy N."/>
            <person name="Sisk P."/>
            <person name="Stolte C."/>
            <person name="Sykes S."/>
            <person name="Thomson T."/>
            <person name="Walk T."/>
            <person name="White J."/>
            <person name="Yandava C."/>
            <person name="Izard J."/>
            <person name="Baranova O.V."/>
            <person name="Blanton J.M."/>
            <person name="Tanner A.C."/>
            <person name="Dewhirst F.E."/>
            <person name="Haas B."/>
            <person name="Nusbaum C."/>
            <person name="Birren B."/>
        </authorList>
    </citation>
    <scope>NUCLEOTIDE SEQUENCE [LARGE SCALE GENOMIC DNA]</scope>
    <source>
        <strain evidence="3">1-1 BBBD Race 1</strain>
    </source>
</reference>
<keyword evidence="2" id="KW-1133">Transmembrane helix</keyword>
<reference evidence="4" key="4">
    <citation type="submission" date="2025-05" db="UniProtKB">
        <authorList>
            <consortium name="EnsemblFungi"/>
        </authorList>
    </citation>
    <scope>IDENTIFICATION</scope>
    <source>
        <strain evidence="4">isolate 1-1 / race 1 (BBBD)</strain>
    </source>
</reference>
<evidence type="ECO:0000256" key="2">
    <source>
        <dbReference type="SAM" id="Phobius"/>
    </source>
</evidence>
<feature type="region of interest" description="Disordered" evidence="1">
    <location>
        <begin position="384"/>
        <end position="404"/>
    </location>
</feature>
<feature type="transmembrane region" description="Helical" evidence="2">
    <location>
        <begin position="180"/>
        <end position="201"/>
    </location>
</feature>
<evidence type="ECO:0000313" key="5">
    <source>
        <dbReference type="Proteomes" id="UP000005240"/>
    </source>
</evidence>
<dbReference type="OrthoDB" id="2504518at2759"/>
<feature type="transmembrane region" description="Helical" evidence="2">
    <location>
        <begin position="259"/>
        <end position="280"/>
    </location>
</feature>
<feature type="transmembrane region" description="Helical" evidence="2">
    <location>
        <begin position="126"/>
        <end position="147"/>
    </location>
</feature>
<dbReference type="EnsemblFungi" id="PTTG_12571-t43_1">
    <property type="protein sequence ID" value="PTTG_12571-t43_1-p1"/>
    <property type="gene ID" value="PTTG_12571"/>
</dbReference>
<reference evidence="3" key="2">
    <citation type="submission" date="2016-05" db="EMBL/GenBank/DDBJ databases">
        <title>Comparative analysis highlights variable genome content of wheat rusts and divergence of the mating loci.</title>
        <authorList>
            <person name="Cuomo C.A."/>
            <person name="Bakkeren G."/>
            <person name="Szabo L."/>
            <person name="Khalil H."/>
            <person name="Joly D."/>
            <person name="Goldberg J."/>
            <person name="Young S."/>
            <person name="Zeng Q."/>
            <person name="Fellers J."/>
        </authorList>
    </citation>
    <scope>NUCLEOTIDE SEQUENCE [LARGE SCALE GENOMIC DNA]</scope>
    <source>
        <strain evidence="3">1-1 BBBD Race 1</strain>
    </source>
</reference>
<reference evidence="4 5" key="3">
    <citation type="journal article" date="2017" name="G3 (Bethesda)">
        <title>Comparative analysis highlights variable genome content of wheat rusts and divergence of the mating loci.</title>
        <authorList>
            <person name="Cuomo C.A."/>
            <person name="Bakkeren G."/>
            <person name="Khalil H.B."/>
            <person name="Panwar V."/>
            <person name="Joly D."/>
            <person name="Linning R."/>
            <person name="Sakthikumar S."/>
            <person name="Song X."/>
            <person name="Adiconis X."/>
            <person name="Fan L."/>
            <person name="Goldberg J.M."/>
            <person name="Levin J.Z."/>
            <person name="Young S."/>
            <person name="Zeng Q."/>
            <person name="Anikster Y."/>
            <person name="Bruce M."/>
            <person name="Wang M."/>
            <person name="Yin C."/>
            <person name="McCallum B."/>
            <person name="Szabo L.J."/>
            <person name="Hulbert S."/>
            <person name="Chen X."/>
            <person name="Fellers J.P."/>
        </authorList>
    </citation>
    <scope>NUCLEOTIDE SEQUENCE</scope>
    <source>
        <strain evidence="4">isolate 1-1 / race 1 (BBBD)</strain>
        <strain evidence="5">Isolate 1-1 / race 1 (BBBD)</strain>
    </source>
</reference>
<name>A0A180GMN0_PUCT1</name>
<dbReference type="AlphaFoldDB" id="A0A180GMN0"/>
<accession>A0A180GMN0</accession>
<keyword evidence="2" id="KW-0472">Membrane</keyword>
<keyword evidence="5" id="KW-1185">Reference proteome</keyword>
<keyword evidence="2" id="KW-0812">Transmembrane</keyword>
<feature type="transmembrane region" description="Helical" evidence="2">
    <location>
        <begin position="39"/>
        <end position="60"/>
    </location>
</feature>
<evidence type="ECO:0000256" key="1">
    <source>
        <dbReference type="SAM" id="MobiDB-lite"/>
    </source>
</evidence>
<dbReference type="EMBL" id="ADAS02000053">
    <property type="protein sequence ID" value="OAV93183.1"/>
    <property type="molecule type" value="Genomic_DNA"/>
</dbReference>